<name>A0A4S3KL31_9GAMM</name>
<keyword evidence="2" id="KW-1185">Reference proteome</keyword>
<dbReference type="STRING" id="993689.GCA_002077135_02738"/>
<protein>
    <submittedName>
        <fullName evidence="1">Uncharacterized protein</fullName>
    </submittedName>
</protein>
<accession>A0A4S3KL31</accession>
<dbReference type="EMBL" id="MWQO01000038">
    <property type="protein sequence ID" value="THD09562.1"/>
    <property type="molecule type" value="Genomic_DNA"/>
</dbReference>
<evidence type="ECO:0000313" key="2">
    <source>
        <dbReference type="Proteomes" id="UP000307749"/>
    </source>
</evidence>
<organism evidence="1 2">
    <name type="scientific">Metallibacterium scheffleri</name>
    <dbReference type="NCBI Taxonomy" id="993689"/>
    <lineage>
        <taxon>Bacteria</taxon>
        <taxon>Pseudomonadati</taxon>
        <taxon>Pseudomonadota</taxon>
        <taxon>Gammaproteobacteria</taxon>
        <taxon>Lysobacterales</taxon>
        <taxon>Rhodanobacteraceae</taxon>
        <taxon>Metallibacterium</taxon>
    </lineage>
</organism>
<dbReference type="OrthoDB" id="5329963at2"/>
<evidence type="ECO:0000313" key="1">
    <source>
        <dbReference type="EMBL" id="THD09562.1"/>
    </source>
</evidence>
<dbReference type="Proteomes" id="UP000307749">
    <property type="component" value="Unassembled WGS sequence"/>
</dbReference>
<proteinExistence type="predicted"/>
<sequence>MTLHACAVGERAGMASMHVSARDDSSSLLPIGSEQTRIFPGTQEAGHAAVEVIAWLRERGFGLLGAYNMAFDHAGRAVQADFLFGR</sequence>
<comment type="caution">
    <text evidence="1">The sequence shown here is derived from an EMBL/GenBank/DDBJ whole genome shotgun (WGS) entry which is preliminary data.</text>
</comment>
<dbReference type="AlphaFoldDB" id="A0A4S3KL31"/>
<dbReference type="RefSeq" id="WP_081128593.1">
    <property type="nucleotide sequence ID" value="NZ_LDOS01000002.1"/>
</dbReference>
<gene>
    <name evidence="1" type="ORF">B1806_10865</name>
</gene>
<reference evidence="1 2" key="1">
    <citation type="submission" date="2017-02" db="EMBL/GenBank/DDBJ databases">
        <title>Whole genome sequencing of Metallibacterium scheffleri DSM 24874 (T).</title>
        <authorList>
            <person name="Kumar S."/>
            <person name="Patil P."/>
            <person name="Patil P.B."/>
        </authorList>
    </citation>
    <scope>NUCLEOTIDE SEQUENCE [LARGE SCALE GENOMIC DNA]</scope>
    <source>
        <strain evidence="1 2">DSM 24874</strain>
    </source>
</reference>